<feature type="non-terminal residue" evidence="6">
    <location>
        <position position="103"/>
    </location>
</feature>
<dbReference type="InterPro" id="IPR020622">
    <property type="entry name" value="Ala_racemase_pyridoxalP-BS"/>
</dbReference>
<keyword evidence="3" id="KW-0413">Isomerase</keyword>
<feature type="domain" description="Alanine racemase N-terminal" evidence="5">
    <location>
        <begin position="1"/>
        <end position="103"/>
    </location>
</feature>
<dbReference type="InterPro" id="IPR000821">
    <property type="entry name" value="Ala_racemase"/>
</dbReference>
<dbReference type="GO" id="GO:0005829">
    <property type="term" value="C:cytosol"/>
    <property type="evidence" value="ECO:0007669"/>
    <property type="project" value="TreeGrafter"/>
</dbReference>
<proteinExistence type="predicted"/>
<evidence type="ECO:0000256" key="2">
    <source>
        <dbReference type="ARBA" id="ARBA00022898"/>
    </source>
</evidence>
<evidence type="ECO:0000259" key="5">
    <source>
        <dbReference type="Pfam" id="PF01168"/>
    </source>
</evidence>
<organism evidence="6 7">
    <name type="scientific">Rotaria sordida</name>
    <dbReference type="NCBI Taxonomy" id="392033"/>
    <lineage>
        <taxon>Eukaryota</taxon>
        <taxon>Metazoa</taxon>
        <taxon>Spiralia</taxon>
        <taxon>Gnathifera</taxon>
        <taxon>Rotifera</taxon>
        <taxon>Eurotatoria</taxon>
        <taxon>Bdelloidea</taxon>
        <taxon>Philodinida</taxon>
        <taxon>Philodinidae</taxon>
        <taxon>Rotaria</taxon>
    </lineage>
</organism>
<dbReference type="GO" id="GO:0030170">
    <property type="term" value="F:pyridoxal phosphate binding"/>
    <property type="evidence" value="ECO:0007669"/>
    <property type="project" value="TreeGrafter"/>
</dbReference>
<comment type="caution">
    <text evidence="6">The sequence shown here is derived from an EMBL/GenBank/DDBJ whole genome shotgun (WGS) entry which is preliminary data.</text>
</comment>
<dbReference type="PROSITE" id="PS00395">
    <property type="entry name" value="ALANINE_RACEMASE"/>
    <property type="match status" value="1"/>
</dbReference>
<evidence type="ECO:0000256" key="1">
    <source>
        <dbReference type="ARBA" id="ARBA00001933"/>
    </source>
</evidence>
<gene>
    <name evidence="6" type="ORF">JBS370_LOCUS30123</name>
</gene>
<dbReference type="EMBL" id="CAJOBD010006795">
    <property type="protein sequence ID" value="CAF4070492.1"/>
    <property type="molecule type" value="Genomic_DNA"/>
</dbReference>
<dbReference type="PANTHER" id="PTHR30511:SF0">
    <property type="entry name" value="ALANINE RACEMASE, CATABOLIC-RELATED"/>
    <property type="match status" value="1"/>
</dbReference>
<evidence type="ECO:0000256" key="3">
    <source>
        <dbReference type="ARBA" id="ARBA00023235"/>
    </source>
</evidence>
<keyword evidence="2 4" id="KW-0663">Pyridoxal phosphate</keyword>
<evidence type="ECO:0000256" key="4">
    <source>
        <dbReference type="PIRSR" id="PIRSR600821-50"/>
    </source>
</evidence>
<protein>
    <recommendedName>
        <fullName evidence="5">Alanine racemase N-terminal domain-containing protein</fullName>
    </recommendedName>
</protein>
<evidence type="ECO:0000313" key="6">
    <source>
        <dbReference type="EMBL" id="CAF4070492.1"/>
    </source>
</evidence>
<accession>A0A819SXY3</accession>
<dbReference type="PRINTS" id="PR00992">
    <property type="entry name" value="ALARACEMASE"/>
</dbReference>
<dbReference type="AlphaFoldDB" id="A0A819SXY3"/>
<dbReference type="InterPro" id="IPR001608">
    <property type="entry name" value="Ala_racemase_N"/>
</dbReference>
<dbReference type="Gene3D" id="3.20.20.10">
    <property type="entry name" value="Alanine racemase"/>
    <property type="match status" value="1"/>
</dbReference>
<dbReference type="GO" id="GO:0030632">
    <property type="term" value="P:D-alanine biosynthetic process"/>
    <property type="evidence" value="ECO:0007669"/>
    <property type="project" value="TreeGrafter"/>
</dbReference>
<dbReference type="SUPFAM" id="SSF51419">
    <property type="entry name" value="PLP-binding barrel"/>
    <property type="match status" value="1"/>
</dbReference>
<evidence type="ECO:0000313" key="7">
    <source>
        <dbReference type="Proteomes" id="UP000663836"/>
    </source>
</evidence>
<dbReference type="Proteomes" id="UP000663836">
    <property type="component" value="Unassembled WGS sequence"/>
</dbReference>
<reference evidence="6" key="1">
    <citation type="submission" date="2021-02" db="EMBL/GenBank/DDBJ databases">
        <authorList>
            <person name="Nowell W R."/>
        </authorList>
    </citation>
    <scope>NUCLEOTIDE SEQUENCE</scope>
</reference>
<name>A0A819SXY3_9BILA</name>
<dbReference type="Pfam" id="PF01168">
    <property type="entry name" value="Ala_racemase_N"/>
    <property type="match status" value="1"/>
</dbReference>
<dbReference type="PANTHER" id="PTHR30511">
    <property type="entry name" value="ALANINE RACEMASE"/>
    <property type="match status" value="1"/>
</dbReference>
<feature type="modified residue" description="N6-(pyridoxal phosphate)lysine" evidence="4">
    <location>
        <position position="5"/>
    </location>
</feature>
<dbReference type="GO" id="GO:0008784">
    <property type="term" value="F:alanine racemase activity"/>
    <property type="evidence" value="ECO:0007669"/>
    <property type="project" value="InterPro"/>
</dbReference>
<sequence>MAVVKANAYGHGILEIARTALSSGATWLGVAILDEALLLRRQLTKDTPILVLGYVPPQHLSLVSRLKITVTGISLAWVQEASRVAQEPFDFHLKVDTGLNRLG</sequence>
<dbReference type="InterPro" id="IPR029066">
    <property type="entry name" value="PLP-binding_barrel"/>
</dbReference>
<comment type="cofactor">
    <cofactor evidence="1 4">
        <name>pyridoxal 5'-phosphate</name>
        <dbReference type="ChEBI" id="CHEBI:597326"/>
    </cofactor>
</comment>